<keyword evidence="4 8" id="KW-1133">Transmembrane helix</keyword>
<accession>A0A3B0JRB2</accession>
<dbReference type="OMA" id="WSIWFPL"/>
<feature type="transmembrane region" description="Helical" evidence="8">
    <location>
        <begin position="197"/>
        <end position="227"/>
    </location>
</feature>
<dbReference type="AlphaFoldDB" id="A0A3B0JRB2"/>
<comment type="similarity">
    <text evidence="2">Belongs to the nurim family.</text>
</comment>
<feature type="transmembrane region" description="Helical" evidence="8">
    <location>
        <begin position="57"/>
        <end position="78"/>
    </location>
</feature>
<name>A0A3B0JRB2_DROGU</name>
<organism evidence="9 10">
    <name type="scientific">Drosophila guanche</name>
    <name type="common">Fruit fly</name>
    <dbReference type="NCBI Taxonomy" id="7266"/>
    <lineage>
        <taxon>Eukaryota</taxon>
        <taxon>Metazoa</taxon>
        <taxon>Ecdysozoa</taxon>
        <taxon>Arthropoda</taxon>
        <taxon>Hexapoda</taxon>
        <taxon>Insecta</taxon>
        <taxon>Pterygota</taxon>
        <taxon>Neoptera</taxon>
        <taxon>Endopterygota</taxon>
        <taxon>Diptera</taxon>
        <taxon>Brachycera</taxon>
        <taxon>Muscomorpha</taxon>
        <taxon>Ephydroidea</taxon>
        <taxon>Drosophilidae</taxon>
        <taxon>Drosophila</taxon>
        <taxon>Sophophora</taxon>
    </lineage>
</organism>
<gene>
    <name evidence="9" type="ORF">DGUA_6G018366</name>
</gene>
<dbReference type="Proteomes" id="UP000268350">
    <property type="component" value="Unassembled WGS sequence"/>
</dbReference>
<dbReference type="EMBL" id="OUUW01000007">
    <property type="protein sequence ID" value="SPP83513.1"/>
    <property type="molecule type" value="Genomic_DNA"/>
</dbReference>
<evidence type="ECO:0000256" key="5">
    <source>
        <dbReference type="ARBA" id="ARBA00023136"/>
    </source>
</evidence>
<keyword evidence="3 8" id="KW-0812">Transmembrane</keyword>
<evidence type="ECO:0000256" key="2">
    <source>
        <dbReference type="ARBA" id="ARBA00010631"/>
    </source>
</evidence>
<evidence type="ECO:0000256" key="6">
    <source>
        <dbReference type="ARBA" id="ARBA00031700"/>
    </source>
</evidence>
<dbReference type="PANTHER" id="PTHR31040:SF1">
    <property type="entry name" value="NURIM"/>
    <property type="match status" value="1"/>
</dbReference>
<evidence type="ECO:0000256" key="7">
    <source>
        <dbReference type="ARBA" id="ARBA00032957"/>
    </source>
</evidence>
<reference evidence="10" key="1">
    <citation type="submission" date="2018-01" db="EMBL/GenBank/DDBJ databases">
        <authorList>
            <person name="Alioto T."/>
            <person name="Alioto T."/>
        </authorList>
    </citation>
    <scope>NUCLEOTIDE SEQUENCE [LARGE SCALE GENOMIC DNA]</scope>
</reference>
<evidence type="ECO:0000313" key="10">
    <source>
        <dbReference type="Proteomes" id="UP000268350"/>
    </source>
</evidence>
<evidence type="ECO:0000256" key="1">
    <source>
        <dbReference type="ARBA" id="ARBA00004473"/>
    </source>
</evidence>
<evidence type="ECO:0000256" key="8">
    <source>
        <dbReference type="SAM" id="Phobius"/>
    </source>
</evidence>
<protein>
    <recommendedName>
        <fullName evidence="7">Nuclear envelope membrane protein</fullName>
    </recommendedName>
    <alternativeName>
        <fullName evidence="6">Nuclear rim protein</fullName>
    </alternativeName>
</protein>
<dbReference type="PANTHER" id="PTHR31040">
    <property type="entry name" value="NURIM"/>
    <property type="match status" value="1"/>
</dbReference>
<evidence type="ECO:0000256" key="4">
    <source>
        <dbReference type="ARBA" id="ARBA00022989"/>
    </source>
</evidence>
<dbReference type="OrthoDB" id="10050858at2759"/>
<feature type="transmembrane region" description="Helical" evidence="8">
    <location>
        <begin position="132"/>
        <end position="156"/>
    </location>
</feature>
<proteinExistence type="inferred from homology"/>
<feature type="transmembrane region" description="Helical" evidence="8">
    <location>
        <begin position="7"/>
        <end position="31"/>
    </location>
</feature>
<keyword evidence="10" id="KW-1185">Reference proteome</keyword>
<evidence type="ECO:0000256" key="3">
    <source>
        <dbReference type="ARBA" id="ARBA00022692"/>
    </source>
</evidence>
<keyword evidence="5 8" id="KW-0472">Membrane</keyword>
<dbReference type="GO" id="GO:0005637">
    <property type="term" value="C:nuclear inner membrane"/>
    <property type="evidence" value="ECO:0007669"/>
    <property type="project" value="UniProtKB-SubCell"/>
</dbReference>
<evidence type="ECO:0000313" key="9">
    <source>
        <dbReference type="EMBL" id="SPP83513.1"/>
    </source>
</evidence>
<dbReference type="InterPro" id="IPR033580">
    <property type="entry name" value="Nurim-like"/>
</dbReference>
<comment type="subcellular location">
    <subcellularLocation>
        <location evidence="1">Nucleus inner membrane</location>
        <topology evidence="1">Multi-pass membrane protein</topology>
    </subcellularLocation>
</comment>
<sequence length="253" mass="29030">MANFAKVLLLLASVATFVYTFFVVGKLMLFLSTPRSISKAHTWIFNLLDNKSRLETAYGPIVFDTLYLIAFIFQHSFLKSAMVKHLWRTLGLAAAERTIYSLTSSICLHYLLENWLPAQSIVLWQIDVDESAPLWWTFVVTHGLGWAVIFGGSLIMDLPELLGIKQVYYDLKEYGEPIAYKSKELRNLYSHFRHPSFVGLSVILFATNVMSLDRLLLASLLTVYMYVAWSTDDKDVAYQKQQLQCKKHELKAQ</sequence>